<dbReference type="SUPFAM" id="SSF48452">
    <property type="entry name" value="TPR-like"/>
    <property type="match status" value="1"/>
</dbReference>
<organism evidence="4 5">
    <name type="scientific">Aeromonas sobria</name>
    <dbReference type="NCBI Taxonomy" id="646"/>
    <lineage>
        <taxon>Bacteria</taxon>
        <taxon>Pseudomonadati</taxon>
        <taxon>Pseudomonadota</taxon>
        <taxon>Gammaproteobacteria</taxon>
        <taxon>Aeromonadales</taxon>
        <taxon>Aeromonadaceae</taxon>
        <taxon>Aeromonas</taxon>
    </lineage>
</organism>
<feature type="repeat" description="TPR" evidence="3">
    <location>
        <begin position="47"/>
        <end position="80"/>
    </location>
</feature>
<dbReference type="Pfam" id="PF14559">
    <property type="entry name" value="TPR_19"/>
    <property type="match status" value="1"/>
</dbReference>
<evidence type="ECO:0000256" key="3">
    <source>
        <dbReference type="PROSITE-ProRule" id="PRU00339"/>
    </source>
</evidence>
<keyword evidence="1" id="KW-0677">Repeat</keyword>
<accession>A0A2N3IW65</accession>
<dbReference type="Pfam" id="PF13181">
    <property type="entry name" value="TPR_8"/>
    <property type="match status" value="2"/>
</dbReference>
<gene>
    <name evidence="4" type="ORF">CJP16_13385</name>
</gene>
<evidence type="ECO:0000313" key="5">
    <source>
        <dbReference type="Proteomes" id="UP000233467"/>
    </source>
</evidence>
<reference evidence="4 5" key="1">
    <citation type="journal article" date="2017" name="Front. Microbiol.">
        <title>Strong Genomic and Phenotypic Heterogeneity in the Aeromonas sobria Species Complex.</title>
        <authorList>
            <person name="Gauthier J."/>
            <person name="Vincent A.T."/>
            <person name="Charette S.J."/>
            <person name="Derome N."/>
        </authorList>
    </citation>
    <scope>NUCLEOTIDE SEQUENCE [LARGE SCALE GENOMIC DNA]</scope>
    <source>
        <strain evidence="4 5">TM18</strain>
    </source>
</reference>
<name>A0A2N3IW65_AERSO</name>
<proteinExistence type="predicted"/>
<dbReference type="InterPro" id="IPR011990">
    <property type="entry name" value="TPR-like_helical_dom_sf"/>
</dbReference>
<dbReference type="SMART" id="SM00028">
    <property type="entry name" value="TPR"/>
    <property type="match status" value="4"/>
</dbReference>
<comment type="caution">
    <text evidence="4">The sequence shown here is derived from an EMBL/GenBank/DDBJ whole genome shotgun (WGS) entry which is preliminary data.</text>
</comment>
<dbReference type="RefSeq" id="WP_101325083.1">
    <property type="nucleotide sequence ID" value="NZ_NQMM01000036.1"/>
</dbReference>
<keyword evidence="2 3" id="KW-0802">TPR repeat</keyword>
<evidence type="ECO:0000256" key="1">
    <source>
        <dbReference type="ARBA" id="ARBA00022737"/>
    </source>
</evidence>
<dbReference type="InterPro" id="IPR051685">
    <property type="entry name" value="Ycf3/AcsC/BcsC/TPR_MFPF"/>
</dbReference>
<dbReference type="InterPro" id="IPR013360">
    <property type="entry name" value="Pilus_4_PilW"/>
</dbReference>
<dbReference type="PANTHER" id="PTHR44943">
    <property type="entry name" value="CELLULOSE SYNTHASE OPERON PROTEIN C"/>
    <property type="match status" value="1"/>
</dbReference>
<dbReference type="Proteomes" id="UP000233467">
    <property type="component" value="Unassembled WGS sequence"/>
</dbReference>
<dbReference type="PANTHER" id="PTHR44943:SF8">
    <property type="entry name" value="TPR REPEAT-CONTAINING PROTEIN MJ0263"/>
    <property type="match status" value="1"/>
</dbReference>
<dbReference type="Gene3D" id="1.25.40.10">
    <property type="entry name" value="Tetratricopeptide repeat domain"/>
    <property type="match status" value="1"/>
</dbReference>
<dbReference type="NCBIfam" id="TIGR02521">
    <property type="entry name" value="type_IV_pilW"/>
    <property type="match status" value="1"/>
</dbReference>
<dbReference type="EMBL" id="NQMM01000036">
    <property type="protein sequence ID" value="PKQ76574.1"/>
    <property type="molecule type" value="Genomic_DNA"/>
</dbReference>
<protein>
    <submittedName>
        <fullName evidence="4">Type IV pilus biogenesis/stability protein PilW</fullName>
    </submittedName>
</protein>
<dbReference type="InterPro" id="IPR019734">
    <property type="entry name" value="TPR_rpt"/>
</dbReference>
<feature type="repeat" description="TPR" evidence="3">
    <location>
        <begin position="81"/>
        <end position="114"/>
    </location>
</feature>
<evidence type="ECO:0000256" key="2">
    <source>
        <dbReference type="ARBA" id="ARBA00022803"/>
    </source>
</evidence>
<dbReference type="PROSITE" id="PS50005">
    <property type="entry name" value="TPR"/>
    <property type="match status" value="2"/>
</dbReference>
<sequence>MYRKGMDTRTLIVVAALCALPGCVTETTYAGQNSTQREVGPDLKAAAQTRLDLGIQYLRQGNAEQAKFNLDRALQYDPSNSQIQIGFAYFYQTVGDFIAAENHYKNALAMDPSNADAMNNYGAFLCDRGRYEEADKAFNQAVQQPGYVKISDTYENAAFCAQQNRRNDKASEYYRLALGYNPRNPRLLLDLAELSMKDGKLPDVQSYLARFADASDENEYSLWLRLRLAQAMDKPALIHQFGTELVRQYPTSQQAKRYLSNDY</sequence>
<evidence type="ECO:0000313" key="4">
    <source>
        <dbReference type="EMBL" id="PKQ76574.1"/>
    </source>
</evidence>
<dbReference type="AlphaFoldDB" id="A0A2N3IW65"/>
<keyword evidence="5" id="KW-1185">Reference proteome</keyword>